<keyword evidence="2 5" id="KW-0285">Flavoprotein</keyword>
<keyword evidence="4" id="KW-0560">Oxidoreductase</keyword>
<dbReference type="STRING" id="166423.A0A0N0BD10"/>
<dbReference type="EMBL" id="KQ435889">
    <property type="protein sequence ID" value="KOX69472.1"/>
    <property type="molecule type" value="Genomic_DNA"/>
</dbReference>
<gene>
    <name evidence="8" type="ORF">WN51_06556</name>
</gene>
<evidence type="ECO:0000256" key="3">
    <source>
        <dbReference type="ARBA" id="ARBA00022827"/>
    </source>
</evidence>
<name>A0A0N0BD10_9HYME</name>
<keyword evidence="6" id="KW-0812">Transmembrane</keyword>
<evidence type="ECO:0000256" key="5">
    <source>
        <dbReference type="PIRSR" id="PIRSR601834-1"/>
    </source>
</evidence>
<dbReference type="PRINTS" id="PR00406">
    <property type="entry name" value="CYTB5RDTASE"/>
</dbReference>
<feature type="transmembrane region" description="Helical" evidence="6">
    <location>
        <begin position="323"/>
        <end position="342"/>
    </location>
</feature>
<keyword evidence="3 5" id="KW-0274">FAD</keyword>
<evidence type="ECO:0000256" key="4">
    <source>
        <dbReference type="ARBA" id="ARBA00023002"/>
    </source>
</evidence>
<dbReference type="Gene3D" id="3.40.50.80">
    <property type="entry name" value="Nucleotide-binding domain of ferredoxin-NADP reductase (FNR) module"/>
    <property type="match status" value="1"/>
</dbReference>
<dbReference type="Pfam" id="PF00970">
    <property type="entry name" value="FAD_binding_6"/>
    <property type="match status" value="1"/>
</dbReference>
<feature type="domain" description="FAD-binding FR-type" evidence="7">
    <location>
        <begin position="209"/>
        <end position="318"/>
    </location>
</feature>
<evidence type="ECO:0000256" key="2">
    <source>
        <dbReference type="ARBA" id="ARBA00022630"/>
    </source>
</evidence>
<dbReference type="Gene3D" id="2.40.30.10">
    <property type="entry name" value="Translation factors"/>
    <property type="match status" value="1"/>
</dbReference>
<dbReference type="CDD" id="cd06183">
    <property type="entry name" value="cyt_b5_reduct_like"/>
    <property type="match status" value="1"/>
</dbReference>
<feature type="binding site" evidence="5">
    <location>
        <position position="336"/>
    </location>
    <ligand>
        <name>FAD</name>
        <dbReference type="ChEBI" id="CHEBI:57692"/>
    </ligand>
</feature>
<keyword evidence="6" id="KW-0472">Membrane</keyword>
<dbReference type="SUPFAM" id="SSF63380">
    <property type="entry name" value="Riboflavin synthase domain-like"/>
    <property type="match status" value="1"/>
</dbReference>
<reference evidence="8 9" key="1">
    <citation type="submission" date="2015-07" db="EMBL/GenBank/DDBJ databases">
        <title>The genome of Melipona quadrifasciata.</title>
        <authorList>
            <person name="Pan H."/>
            <person name="Kapheim K."/>
        </authorList>
    </citation>
    <scope>NUCLEOTIDE SEQUENCE [LARGE SCALE GENOMIC DNA]</scope>
    <source>
        <strain evidence="8">0111107301</strain>
        <tissue evidence="8">Whole body</tissue>
    </source>
</reference>
<dbReference type="InterPro" id="IPR001433">
    <property type="entry name" value="OxRdtase_FAD/NAD-bd"/>
</dbReference>
<dbReference type="InterPro" id="IPR008333">
    <property type="entry name" value="Cbr1-like_FAD-bd_dom"/>
</dbReference>
<dbReference type="Proteomes" id="UP000053105">
    <property type="component" value="Unassembled WGS sequence"/>
</dbReference>
<evidence type="ECO:0000256" key="1">
    <source>
        <dbReference type="ARBA" id="ARBA00001974"/>
    </source>
</evidence>
<dbReference type="PANTHER" id="PTHR19370">
    <property type="entry name" value="NADH-CYTOCHROME B5 REDUCTASE"/>
    <property type="match status" value="1"/>
</dbReference>
<evidence type="ECO:0000256" key="6">
    <source>
        <dbReference type="SAM" id="Phobius"/>
    </source>
</evidence>
<sequence>MSYRSSTLSSRVCGTPLGWVRTSLVGLVTTSVWGKESLPSAPLMSLGSDSETKRKTIAFHTPTPYLYLRIFPFVLPQHPSQHPLPLTPLPDLHHKNPLENTSAGDLSSVKMEWKQTIESVTFSYKITRNNPSLGYELSKLTNTRVLFKIIFENDIIVLQLNLRAEVEWPPTWSRNHETMKAEFTFTKREKRPWMNYGFQSMGMSTGNLRVYREYQVVSNEPLSNLIHLLVVRAKEFVQIVPIGRYVQVQLDPRRIISRSYVPVPPYLHPNDMAPNYTNNCLCLMIKKYPNGFLSPSITALQVGQTLNLSNSTGSFVIGNYDRYSVIHMLAGGTGLTVMLGIIQRALVRRSVKTINLLNFNKDEENMFYVQQLKRVSGEKLKVTHILSQPKSTWTGRRGMVSDELLNELVGTNNPEACVFICGPPLFLQAAKTSLRDHLDWKSHQMYEFQ</sequence>
<dbReference type="OrthoDB" id="432299at2759"/>
<comment type="cofactor">
    <cofactor evidence="1 5">
        <name>FAD</name>
        <dbReference type="ChEBI" id="CHEBI:57692"/>
    </cofactor>
</comment>
<keyword evidence="9" id="KW-1185">Reference proteome</keyword>
<evidence type="ECO:0000259" key="7">
    <source>
        <dbReference type="PROSITE" id="PS51384"/>
    </source>
</evidence>
<proteinExistence type="predicted"/>
<organism evidence="8 9">
    <name type="scientific">Melipona quadrifasciata</name>
    <dbReference type="NCBI Taxonomy" id="166423"/>
    <lineage>
        <taxon>Eukaryota</taxon>
        <taxon>Metazoa</taxon>
        <taxon>Ecdysozoa</taxon>
        <taxon>Arthropoda</taxon>
        <taxon>Hexapoda</taxon>
        <taxon>Insecta</taxon>
        <taxon>Pterygota</taxon>
        <taxon>Neoptera</taxon>
        <taxon>Endopterygota</taxon>
        <taxon>Hymenoptera</taxon>
        <taxon>Apocrita</taxon>
        <taxon>Aculeata</taxon>
        <taxon>Apoidea</taxon>
        <taxon>Anthophila</taxon>
        <taxon>Apidae</taxon>
        <taxon>Melipona</taxon>
    </lineage>
</organism>
<dbReference type="InterPro" id="IPR017927">
    <property type="entry name" value="FAD-bd_FR_type"/>
</dbReference>
<dbReference type="InterPro" id="IPR001834">
    <property type="entry name" value="CBR-like"/>
</dbReference>
<feature type="binding site" evidence="5">
    <location>
        <position position="286"/>
    </location>
    <ligand>
        <name>FAD</name>
        <dbReference type="ChEBI" id="CHEBI:57692"/>
    </ligand>
</feature>
<accession>A0A0N0BD10</accession>
<dbReference type="GO" id="GO:0016491">
    <property type="term" value="F:oxidoreductase activity"/>
    <property type="evidence" value="ECO:0007669"/>
    <property type="project" value="UniProtKB-KW"/>
</dbReference>
<dbReference type="SUPFAM" id="SSF52343">
    <property type="entry name" value="Ferredoxin reductase-like, C-terminal NADP-linked domain"/>
    <property type="match status" value="1"/>
</dbReference>
<evidence type="ECO:0000313" key="8">
    <source>
        <dbReference type="EMBL" id="KOX69472.1"/>
    </source>
</evidence>
<dbReference type="InterPro" id="IPR039261">
    <property type="entry name" value="FNR_nucleotide-bd"/>
</dbReference>
<evidence type="ECO:0000313" key="9">
    <source>
        <dbReference type="Proteomes" id="UP000053105"/>
    </source>
</evidence>
<dbReference type="PROSITE" id="PS51384">
    <property type="entry name" value="FAD_FR"/>
    <property type="match status" value="1"/>
</dbReference>
<dbReference type="Pfam" id="PF00175">
    <property type="entry name" value="NAD_binding_1"/>
    <property type="match status" value="1"/>
</dbReference>
<feature type="binding site" evidence="5">
    <location>
        <position position="294"/>
    </location>
    <ligand>
        <name>FAD</name>
        <dbReference type="ChEBI" id="CHEBI:57692"/>
    </ligand>
</feature>
<dbReference type="AlphaFoldDB" id="A0A0N0BD10"/>
<dbReference type="InterPro" id="IPR017938">
    <property type="entry name" value="Riboflavin_synthase-like_b-brl"/>
</dbReference>
<keyword evidence="6" id="KW-1133">Transmembrane helix</keyword>
<protein>
    <submittedName>
        <fullName evidence="8">Cytochrome b5 reductase 4</fullName>
    </submittedName>
</protein>